<feature type="domain" description="Sigma-54 factor interaction" evidence="3">
    <location>
        <begin position="22"/>
        <end position="236"/>
    </location>
</feature>
<gene>
    <name evidence="4" type="ORF">PSH97_15035</name>
</gene>
<proteinExistence type="predicted"/>
<evidence type="ECO:0000256" key="1">
    <source>
        <dbReference type="ARBA" id="ARBA00022741"/>
    </source>
</evidence>
<evidence type="ECO:0000256" key="2">
    <source>
        <dbReference type="ARBA" id="ARBA00022840"/>
    </source>
</evidence>
<dbReference type="PROSITE" id="PS00676">
    <property type="entry name" value="SIGMA54_INTERACT_2"/>
    <property type="match status" value="1"/>
</dbReference>
<dbReference type="PROSITE" id="PS50045">
    <property type="entry name" value="SIGMA54_INTERACT_4"/>
    <property type="match status" value="1"/>
</dbReference>
<dbReference type="Gene3D" id="1.10.10.60">
    <property type="entry name" value="Homeodomain-like"/>
    <property type="match status" value="1"/>
</dbReference>
<dbReference type="PANTHER" id="PTHR32071">
    <property type="entry name" value="TRANSCRIPTIONAL REGULATORY PROTEIN"/>
    <property type="match status" value="1"/>
</dbReference>
<dbReference type="Pfam" id="PF25601">
    <property type="entry name" value="AAA_lid_14"/>
    <property type="match status" value="1"/>
</dbReference>
<keyword evidence="5" id="KW-1185">Reference proteome</keyword>
<dbReference type="Pfam" id="PF00158">
    <property type="entry name" value="Sigma54_activat"/>
    <property type="match status" value="1"/>
</dbReference>
<evidence type="ECO:0000259" key="3">
    <source>
        <dbReference type="PROSITE" id="PS50045"/>
    </source>
</evidence>
<dbReference type="SUPFAM" id="SSF52540">
    <property type="entry name" value="P-loop containing nucleoside triphosphate hydrolases"/>
    <property type="match status" value="1"/>
</dbReference>
<dbReference type="InterPro" id="IPR025662">
    <property type="entry name" value="Sigma_54_int_dom_ATP-bd_1"/>
</dbReference>
<accession>A0ABY9EPS1</accession>
<protein>
    <submittedName>
        <fullName evidence="4">Sigma-54 dependent transcriptional regulator</fullName>
    </submittedName>
</protein>
<organism evidence="4 5">
    <name type="scientific">Pseudomonas cucumis</name>
    <dbReference type="NCBI Taxonomy" id="2954082"/>
    <lineage>
        <taxon>Bacteria</taxon>
        <taxon>Pseudomonadati</taxon>
        <taxon>Pseudomonadota</taxon>
        <taxon>Gammaproteobacteria</taxon>
        <taxon>Pseudomonadales</taxon>
        <taxon>Pseudomonadaceae</taxon>
        <taxon>Pseudomonas</taxon>
    </lineage>
</organism>
<dbReference type="PANTHER" id="PTHR32071:SF57">
    <property type="entry name" value="C4-DICARBOXYLATE TRANSPORT TRANSCRIPTIONAL REGULATORY PROTEIN DCTD"/>
    <property type="match status" value="1"/>
</dbReference>
<dbReference type="CDD" id="cd00009">
    <property type="entry name" value="AAA"/>
    <property type="match status" value="1"/>
</dbReference>
<evidence type="ECO:0000313" key="4">
    <source>
        <dbReference type="EMBL" id="WLG82458.1"/>
    </source>
</evidence>
<sequence length="314" mass="35003">MENNHPEVHEVLDIWGALQSFIRTAAPLKVDMILEGETGTGKDTLARRAHQLSGRSGPFVALNCAAVPEQLAESELFGVMAGAFTGAHKSRSGYIEASDKGTLFLDEIDSMPPLLQAKLLRVLEMRGIERLGSTRFVPLDLRVLVATQTPLKTLVEQGKFRRDLYFRLNVITVKLPTLRSRPDLILPLFERFTLDAAFKHTKPALQATADLRKQLLNHHWPGNIRELKGAAERFVLGVSPLQGEHYACEGSTVLLRPQLRSFEKALIEDSLLRHSKCIEAVVSELGIPKRTLYHRMKALDITSASDWMGGVVRL</sequence>
<keyword evidence="1" id="KW-0547">Nucleotide-binding</keyword>
<dbReference type="Gene3D" id="1.10.8.60">
    <property type="match status" value="1"/>
</dbReference>
<dbReference type="Gene3D" id="3.40.50.300">
    <property type="entry name" value="P-loop containing nucleotide triphosphate hydrolases"/>
    <property type="match status" value="1"/>
</dbReference>
<dbReference type="InterPro" id="IPR002078">
    <property type="entry name" value="Sigma_54_int"/>
</dbReference>
<dbReference type="InterPro" id="IPR025943">
    <property type="entry name" value="Sigma_54_int_dom_ATP-bd_2"/>
</dbReference>
<dbReference type="InterPro" id="IPR003593">
    <property type="entry name" value="AAA+_ATPase"/>
</dbReference>
<keyword evidence="2" id="KW-0067">ATP-binding</keyword>
<dbReference type="PROSITE" id="PS00675">
    <property type="entry name" value="SIGMA54_INTERACT_1"/>
    <property type="match status" value="1"/>
</dbReference>
<dbReference type="InterPro" id="IPR058031">
    <property type="entry name" value="AAA_lid_NorR"/>
</dbReference>
<evidence type="ECO:0000313" key="5">
    <source>
        <dbReference type="Proteomes" id="UP001239418"/>
    </source>
</evidence>
<dbReference type="SMART" id="SM00382">
    <property type="entry name" value="AAA"/>
    <property type="match status" value="1"/>
</dbReference>
<dbReference type="Proteomes" id="UP001239418">
    <property type="component" value="Chromosome"/>
</dbReference>
<name>A0ABY9EPS1_9PSED</name>
<dbReference type="EMBL" id="CP117454">
    <property type="protein sequence ID" value="WLG82458.1"/>
    <property type="molecule type" value="Genomic_DNA"/>
</dbReference>
<dbReference type="InterPro" id="IPR027417">
    <property type="entry name" value="P-loop_NTPase"/>
</dbReference>
<reference evidence="4 5" key="1">
    <citation type="submission" date="2023-02" db="EMBL/GenBank/DDBJ databases">
        <title>Evolution of Hrp T3SS in non-pathogenic Pseudomonas fluorescens.</title>
        <authorList>
            <person name="Liao K."/>
            <person name="Wei H."/>
            <person name="Gu Y."/>
        </authorList>
    </citation>
    <scope>NUCLEOTIDE SEQUENCE [LARGE SCALE GENOMIC DNA]</scope>
    <source>
        <strain evidence="4 5">FP1935</strain>
    </source>
</reference>